<dbReference type="GO" id="GO:0005634">
    <property type="term" value="C:nucleus"/>
    <property type="evidence" value="ECO:0007669"/>
    <property type="project" value="UniProtKB-SubCell"/>
</dbReference>
<dbReference type="InterPro" id="IPR057712">
    <property type="entry name" value="DUF7952"/>
</dbReference>
<evidence type="ECO:0000256" key="5">
    <source>
        <dbReference type="SAM" id="MobiDB-lite"/>
    </source>
</evidence>
<organism evidence="8 9">
    <name type="scientific">Mikania micrantha</name>
    <name type="common">bitter vine</name>
    <dbReference type="NCBI Taxonomy" id="192012"/>
    <lineage>
        <taxon>Eukaryota</taxon>
        <taxon>Viridiplantae</taxon>
        <taxon>Streptophyta</taxon>
        <taxon>Embryophyta</taxon>
        <taxon>Tracheophyta</taxon>
        <taxon>Spermatophyta</taxon>
        <taxon>Magnoliopsida</taxon>
        <taxon>eudicotyledons</taxon>
        <taxon>Gunneridae</taxon>
        <taxon>Pentapetalae</taxon>
        <taxon>asterids</taxon>
        <taxon>campanulids</taxon>
        <taxon>Asterales</taxon>
        <taxon>Asteraceae</taxon>
        <taxon>Asteroideae</taxon>
        <taxon>Heliantheae alliance</taxon>
        <taxon>Eupatorieae</taxon>
        <taxon>Mikania</taxon>
    </lineage>
</organism>
<feature type="domain" description="DUF7650" evidence="6">
    <location>
        <begin position="284"/>
        <end position="370"/>
    </location>
</feature>
<dbReference type="AlphaFoldDB" id="A0A5N6MX59"/>
<feature type="region of interest" description="Disordered" evidence="5">
    <location>
        <begin position="629"/>
        <end position="657"/>
    </location>
</feature>
<evidence type="ECO:0008006" key="10">
    <source>
        <dbReference type="Google" id="ProtNLM"/>
    </source>
</evidence>
<comment type="subcellular location">
    <subcellularLocation>
        <location evidence="1">Nucleus</location>
    </subcellularLocation>
</comment>
<dbReference type="SUPFAM" id="SSF46689">
    <property type="entry name" value="Homeodomain-like"/>
    <property type="match status" value="1"/>
</dbReference>
<dbReference type="Gene3D" id="1.10.10.60">
    <property type="entry name" value="Homeodomain-like"/>
    <property type="match status" value="1"/>
</dbReference>
<dbReference type="OrthoDB" id="1634742at2759"/>
<protein>
    <recommendedName>
        <fullName evidence="10">SANT domain-containing protein</fullName>
    </recommendedName>
</protein>
<dbReference type="EMBL" id="SZYD01000014">
    <property type="protein sequence ID" value="KAD4178657.1"/>
    <property type="molecule type" value="Genomic_DNA"/>
</dbReference>
<evidence type="ECO:0000313" key="9">
    <source>
        <dbReference type="Proteomes" id="UP000326396"/>
    </source>
</evidence>
<keyword evidence="4" id="KW-0539">Nucleus</keyword>
<dbReference type="Proteomes" id="UP000326396">
    <property type="component" value="Linkage Group LG4"/>
</dbReference>
<keyword evidence="3" id="KW-0804">Transcription</keyword>
<evidence type="ECO:0000256" key="2">
    <source>
        <dbReference type="ARBA" id="ARBA00023015"/>
    </source>
</evidence>
<feature type="compositionally biased region" description="Basic and acidic residues" evidence="5">
    <location>
        <begin position="629"/>
        <end position="642"/>
    </location>
</feature>
<evidence type="ECO:0000256" key="3">
    <source>
        <dbReference type="ARBA" id="ARBA00023163"/>
    </source>
</evidence>
<dbReference type="PANTHER" id="PTHR13859">
    <property type="entry name" value="ATROPHIN-RELATED"/>
    <property type="match status" value="1"/>
</dbReference>
<dbReference type="InterPro" id="IPR056067">
    <property type="entry name" value="DUF7650"/>
</dbReference>
<dbReference type="FunFam" id="1.10.10.60:FF:000374">
    <property type="entry name" value="Arginine-glutamic acid dipeptide repeat protein"/>
    <property type="match status" value="1"/>
</dbReference>
<dbReference type="InterPro" id="IPR009057">
    <property type="entry name" value="Homeodomain-like_sf"/>
</dbReference>
<name>A0A5N6MX59_9ASTR</name>
<evidence type="ECO:0000259" key="6">
    <source>
        <dbReference type="Pfam" id="PF24662"/>
    </source>
</evidence>
<evidence type="ECO:0000313" key="8">
    <source>
        <dbReference type="EMBL" id="KAD4178657.1"/>
    </source>
</evidence>
<feature type="region of interest" description="Disordered" evidence="5">
    <location>
        <begin position="672"/>
        <end position="714"/>
    </location>
</feature>
<gene>
    <name evidence="8" type="ORF">E3N88_27248</name>
</gene>
<dbReference type="GO" id="GO:0003714">
    <property type="term" value="F:transcription corepressor activity"/>
    <property type="evidence" value="ECO:0007669"/>
    <property type="project" value="TreeGrafter"/>
</dbReference>
<dbReference type="PANTHER" id="PTHR13859:SF11">
    <property type="entry name" value="GRUNGE, ISOFORM J"/>
    <property type="match status" value="1"/>
</dbReference>
<dbReference type="Pfam" id="PF25826">
    <property type="entry name" value="DUF7952"/>
    <property type="match status" value="1"/>
</dbReference>
<feature type="domain" description="DUF7952" evidence="7">
    <location>
        <begin position="116"/>
        <end position="246"/>
    </location>
</feature>
<accession>A0A5N6MX59</accession>
<sequence length="887" mass="100264">MDNNDDCNSDPSETYAYGVYGPLESLSRVGDEYQTKIPPMITNSEYHDYIKNPFTEEEERKEGAPNTFLIGLDIPIVWINQVKTENKVDSRFDFSSEIKNIKNDNVFVPGCILESWSEMEKDSFVLGLYIFKKDFVRLKRFMESKKMGDVLSYYYGDFYKSDEYKRWSECRKSRGKRCILGHRIFSGLRQQEFLCRLVPHVSQECQNSLLEVSRTFGDSRISLEQYVFSIKTLIGIKMFIDALAIGKGKQDLTGNAIEPTKENQAIHIRPEIPTGKACSSLTSKEIIQFLTGDYRLSKARSNDLFWEAVWPRLLARGWHSEQPNGYNYAANQKNLVFLMPGVKKFSRKLVKGDAYLDSVTDVLNKVASDPQLLELDNEQNGANDIKMEEEEDEEVNGFVEKRKSHCYLQPRTPNLNMGNVLMQFTVVDTSLRGGKIFRVRELDTMKLSLRSGSDESHSELVSSDDSDDVNLFLVDHEMNANHQKPGKKQKTSGERKNPEKRRVKAANSSDSINLKAKLCRKSNQENSGQHAKRRRRLTACSRVDSKVASSLDSHVGSSLQANNNNNNHHKLSSNLSFTSRCSSIDTVEKQNQPQSINLIDLNYPHVTPEFGNDEFVTLVKDEIIEHVPQKQTDDIVGPKEQESGGLRRQSTRNRPPTARALEALANGFLTINSRKRGKEESKPRNSKNTLGEIGVISESSTGDASSAVKGDDGNGVLSSGLVHINLLLEMAYECVETTSKTGLITALASRDGQPRNIADDISEERDSQYDVMLSKMVGRIQTKPGGKLEMGEAFVVDKYKRPMPKLRNTTSETSRYEQRPAPPGTLNVAQLRHIILLYQGKADDHNGPMDVNQIAEKFRVDVAQVQRAVQFLSMPPEYFNKQKNDPR</sequence>
<comment type="caution">
    <text evidence="8">The sequence shown here is derived from an EMBL/GenBank/DDBJ whole genome shotgun (WGS) entry which is preliminary data.</text>
</comment>
<feature type="region of interest" description="Disordered" evidence="5">
    <location>
        <begin position="554"/>
        <end position="573"/>
    </location>
</feature>
<feature type="compositionally biased region" description="Low complexity" evidence="5">
    <location>
        <begin position="557"/>
        <end position="573"/>
    </location>
</feature>
<keyword evidence="9" id="KW-1185">Reference proteome</keyword>
<feature type="region of interest" description="Disordered" evidence="5">
    <location>
        <begin position="478"/>
        <end position="541"/>
    </location>
</feature>
<reference evidence="8 9" key="1">
    <citation type="submission" date="2019-05" db="EMBL/GenBank/DDBJ databases">
        <title>Mikania micrantha, genome provides insights into the molecular mechanism of rapid growth.</title>
        <authorList>
            <person name="Liu B."/>
        </authorList>
    </citation>
    <scope>NUCLEOTIDE SEQUENCE [LARGE SCALE GENOMIC DNA]</scope>
    <source>
        <strain evidence="8">NLD-2019</strain>
        <tissue evidence="8">Leaf</tissue>
    </source>
</reference>
<proteinExistence type="predicted"/>
<feature type="region of interest" description="Disordered" evidence="5">
    <location>
        <begin position="805"/>
        <end position="824"/>
    </location>
</feature>
<evidence type="ECO:0000256" key="4">
    <source>
        <dbReference type="ARBA" id="ARBA00023242"/>
    </source>
</evidence>
<evidence type="ECO:0000259" key="7">
    <source>
        <dbReference type="Pfam" id="PF25826"/>
    </source>
</evidence>
<dbReference type="Pfam" id="PF24662">
    <property type="entry name" value="DUF7650"/>
    <property type="match status" value="1"/>
</dbReference>
<evidence type="ECO:0000256" key="1">
    <source>
        <dbReference type="ARBA" id="ARBA00004123"/>
    </source>
</evidence>
<keyword evidence="2" id="KW-0805">Transcription regulation</keyword>